<name>A0ABT9AIF7_9BACT</name>
<feature type="region of interest" description="Disordered" evidence="1">
    <location>
        <begin position="282"/>
        <end position="302"/>
    </location>
</feature>
<dbReference type="Proteomes" id="UP001167796">
    <property type="component" value="Unassembled WGS sequence"/>
</dbReference>
<organism evidence="3 4">
    <name type="scientific">Hymenobacter mellowenesis</name>
    <dbReference type="NCBI Taxonomy" id="3063995"/>
    <lineage>
        <taxon>Bacteria</taxon>
        <taxon>Pseudomonadati</taxon>
        <taxon>Bacteroidota</taxon>
        <taxon>Cytophagia</taxon>
        <taxon>Cytophagales</taxon>
        <taxon>Hymenobacteraceae</taxon>
        <taxon>Hymenobacter</taxon>
    </lineage>
</organism>
<feature type="chain" id="PRO_5045527384" evidence="2">
    <location>
        <begin position="21"/>
        <end position="595"/>
    </location>
</feature>
<gene>
    <name evidence="3" type="ORF">Q5H92_24990</name>
</gene>
<comment type="caution">
    <text evidence="3">The sequence shown here is derived from an EMBL/GenBank/DDBJ whole genome shotgun (WGS) entry which is preliminary data.</text>
</comment>
<dbReference type="EMBL" id="JAUQSX010000019">
    <property type="protein sequence ID" value="MDO7849643.1"/>
    <property type="molecule type" value="Genomic_DNA"/>
</dbReference>
<evidence type="ECO:0000313" key="3">
    <source>
        <dbReference type="EMBL" id="MDO7849643.1"/>
    </source>
</evidence>
<dbReference type="RefSeq" id="WP_305014308.1">
    <property type="nucleotide sequence ID" value="NZ_JAUQSX010000019.1"/>
</dbReference>
<dbReference type="NCBIfam" id="TIGR04183">
    <property type="entry name" value="Por_Secre_tail"/>
    <property type="match status" value="1"/>
</dbReference>
<reference evidence="3" key="1">
    <citation type="submission" date="2023-07" db="EMBL/GenBank/DDBJ databases">
        <authorList>
            <person name="Kim M.K."/>
        </authorList>
    </citation>
    <scope>NUCLEOTIDE SEQUENCE</scope>
    <source>
        <strain evidence="3">M29</strain>
    </source>
</reference>
<proteinExistence type="predicted"/>
<sequence length="595" mass="60997">MKNFFLISILFIATTLGGRAQLFTNGSIATGTTSKSGVAAPTGTQWSEVQNDNGNTAVANTNSGFTANQSLGYQLADDFTVPAGQAWTVSSFSFFGYQTAAAATPSPFSELYIQVWNGQPGTAGATVIFGNLTTNRLGSSTDALTYRIFNSLYPTPTAPGTTRKVWEVQATVSPGLVLQPGTYWVSWSSANTGGATHFFVPVTTVGARTQAGANGLQATTTSGTTTWAALTDTGTGTGATTVNQAMAFRVFGTSATVGTSTPLFNNGATSLTSSSFATTATSKSGVAAPTGTQWSEAQNDNGNTAVANTNAGYAASPTSSLELADDFTVPAGQAWTVSSFSFFGYQTGAAATPSPFSALTIRVWRGQPGTAGATVVFGDATTNRLGSSTDALTYRIFNSLYPTPTAPGTTRKVWEVQATVSPGLVLQPGTYWVSWSATSTGTGTHFFVPVTTVGARTQAGANALQGTVAGTTTTWAALTDTGTGTGATTVNQAMAFKVFGTSGPLATRVGQLGPDGLNIAASPVPASDAVHVTIENLKGSAQLLLTDLSGRLVWTGQLPAGRQELTVPVSALTVGIYLLEARTATGSVRARLVKN</sequence>
<accession>A0ABT9AIF7</accession>
<protein>
    <submittedName>
        <fullName evidence="3">T9SS type A sorting domain-containing protein</fullName>
    </submittedName>
</protein>
<keyword evidence="2" id="KW-0732">Signal</keyword>
<keyword evidence="4" id="KW-1185">Reference proteome</keyword>
<feature type="signal peptide" evidence="2">
    <location>
        <begin position="1"/>
        <end position="20"/>
    </location>
</feature>
<dbReference type="InterPro" id="IPR026444">
    <property type="entry name" value="Secre_tail"/>
</dbReference>
<evidence type="ECO:0000313" key="4">
    <source>
        <dbReference type="Proteomes" id="UP001167796"/>
    </source>
</evidence>
<evidence type="ECO:0000256" key="2">
    <source>
        <dbReference type="SAM" id="SignalP"/>
    </source>
</evidence>
<evidence type="ECO:0000256" key="1">
    <source>
        <dbReference type="SAM" id="MobiDB-lite"/>
    </source>
</evidence>